<evidence type="ECO:0000256" key="9">
    <source>
        <dbReference type="ARBA" id="ARBA00048793"/>
    </source>
</evidence>
<dbReference type="PANTHER" id="PTHR21708">
    <property type="entry name" value="PROBABLE 2-DEHYDROPANTOATE 2-REDUCTASE"/>
    <property type="match status" value="1"/>
</dbReference>
<comment type="catalytic activity">
    <reaction evidence="9 10">
        <text>(R)-pantoate + NADP(+) = 2-dehydropantoate + NADPH + H(+)</text>
        <dbReference type="Rhea" id="RHEA:16233"/>
        <dbReference type="ChEBI" id="CHEBI:11561"/>
        <dbReference type="ChEBI" id="CHEBI:15378"/>
        <dbReference type="ChEBI" id="CHEBI:15980"/>
        <dbReference type="ChEBI" id="CHEBI:57783"/>
        <dbReference type="ChEBI" id="CHEBI:58349"/>
        <dbReference type="EC" id="1.1.1.169"/>
    </reaction>
</comment>
<comment type="pathway">
    <text evidence="1 10">Cofactor biosynthesis; (R)-pantothenate biosynthesis; (R)-pantoate from 3-methyl-2-oxobutanoate: step 2/2.</text>
</comment>
<evidence type="ECO:0000313" key="14">
    <source>
        <dbReference type="Proteomes" id="UP000588068"/>
    </source>
</evidence>
<evidence type="ECO:0000256" key="5">
    <source>
        <dbReference type="ARBA" id="ARBA00022655"/>
    </source>
</evidence>
<keyword evidence="7 10" id="KW-0560">Oxidoreductase</keyword>
<dbReference type="InterPro" id="IPR051402">
    <property type="entry name" value="KPR-Related"/>
</dbReference>
<dbReference type="Pfam" id="PF08546">
    <property type="entry name" value="ApbA_C"/>
    <property type="match status" value="1"/>
</dbReference>
<dbReference type="Proteomes" id="UP000588068">
    <property type="component" value="Unassembled WGS sequence"/>
</dbReference>
<dbReference type="Pfam" id="PF02558">
    <property type="entry name" value="ApbA"/>
    <property type="match status" value="1"/>
</dbReference>
<reference evidence="13 14" key="1">
    <citation type="submission" date="2020-08" db="EMBL/GenBank/DDBJ databases">
        <title>Genomic Encyclopedia of Type Strains, Phase IV (KMG-IV): sequencing the most valuable type-strain genomes for metagenomic binning, comparative biology and taxonomic classification.</title>
        <authorList>
            <person name="Goeker M."/>
        </authorList>
    </citation>
    <scope>NUCLEOTIDE SEQUENCE [LARGE SCALE GENOMIC DNA]</scope>
    <source>
        <strain evidence="13 14">DSM 26723</strain>
    </source>
</reference>
<evidence type="ECO:0000259" key="11">
    <source>
        <dbReference type="Pfam" id="PF02558"/>
    </source>
</evidence>
<evidence type="ECO:0000256" key="4">
    <source>
        <dbReference type="ARBA" id="ARBA00019465"/>
    </source>
</evidence>
<evidence type="ECO:0000256" key="1">
    <source>
        <dbReference type="ARBA" id="ARBA00004994"/>
    </source>
</evidence>
<gene>
    <name evidence="13" type="ORF">HNQ60_002604</name>
</gene>
<feature type="domain" description="Ketopantoate reductase C-terminal" evidence="12">
    <location>
        <begin position="167"/>
        <end position="288"/>
    </location>
</feature>
<dbReference type="GO" id="GO:0005737">
    <property type="term" value="C:cytoplasm"/>
    <property type="evidence" value="ECO:0007669"/>
    <property type="project" value="TreeGrafter"/>
</dbReference>
<keyword evidence="6 10" id="KW-0521">NADP</keyword>
<dbReference type="InterPro" id="IPR013328">
    <property type="entry name" value="6PGD_dom2"/>
</dbReference>
<name>A0A841HLU9_9GAMM</name>
<dbReference type="UniPathway" id="UPA00028">
    <property type="reaction ID" value="UER00004"/>
</dbReference>
<dbReference type="Gene3D" id="3.40.50.720">
    <property type="entry name" value="NAD(P)-binding Rossmann-like Domain"/>
    <property type="match status" value="1"/>
</dbReference>
<dbReference type="InterPro" id="IPR013332">
    <property type="entry name" value="KPR_N"/>
</dbReference>
<evidence type="ECO:0000313" key="13">
    <source>
        <dbReference type="EMBL" id="MBB6093723.1"/>
    </source>
</evidence>
<dbReference type="InterPro" id="IPR036291">
    <property type="entry name" value="NAD(P)-bd_dom_sf"/>
</dbReference>
<keyword evidence="14" id="KW-1185">Reference proteome</keyword>
<organism evidence="13 14">
    <name type="scientific">Povalibacter uvarum</name>
    <dbReference type="NCBI Taxonomy" id="732238"/>
    <lineage>
        <taxon>Bacteria</taxon>
        <taxon>Pseudomonadati</taxon>
        <taxon>Pseudomonadota</taxon>
        <taxon>Gammaproteobacteria</taxon>
        <taxon>Steroidobacterales</taxon>
        <taxon>Steroidobacteraceae</taxon>
        <taxon>Povalibacter</taxon>
    </lineage>
</organism>
<comment type="caution">
    <text evidence="13">The sequence shown here is derived from an EMBL/GenBank/DDBJ whole genome shotgun (WGS) entry which is preliminary data.</text>
</comment>
<dbReference type="NCBIfam" id="TIGR00745">
    <property type="entry name" value="apbA_panE"/>
    <property type="match status" value="1"/>
</dbReference>
<keyword evidence="5 10" id="KW-0566">Pantothenate biosynthesis</keyword>
<dbReference type="EC" id="1.1.1.169" evidence="3 10"/>
<protein>
    <recommendedName>
        <fullName evidence="4 10">2-dehydropantoate 2-reductase</fullName>
        <ecNumber evidence="3 10">1.1.1.169</ecNumber>
    </recommendedName>
    <alternativeName>
        <fullName evidence="8 10">Ketopantoate reductase</fullName>
    </alternativeName>
</protein>
<dbReference type="Gene3D" id="1.10.1040.10">
    <property type="entry name" value="N-(1-d-carboxylethyl)-l-norvaline Dehydrogenase, domain 2"/>
    <property type="match status" value="1"/>
</dbReference>
<evidence type="ECO:0000256" key="3">
    <source>
        <dbReference type="ARBA" id="ARBA00013014"/>
    </source>
</evidence>
<dbReference type="PANTHER" id="PTHR21708:SF26">
    <property type="entry name" value="2-DEHYDROPANTOATE 2-REDUCTASE"/>
    <property type="match status" value="1"/>
</dbReference>
<dbReference type="InterPro" id="IPR003710">
    <property type="entry name" value="ApbA"/>
</dbReference>
<dbReference type="NCBIfam" id="NF005091">
    <property type="entry name" value="PRK06522.2-2"/>
    <property type="match status" value="1"/>
</dbReference>
<evidence type="ECO:0000256" key="7">
    <source>
        <dbReference type="ARBA" id="ARBA00023002"/>
    </source>
</evidence>
<evidence type="ECO:0000256" key="2">
    <source>
        <dbReference type="ARBA" id="ARBA00007870"/>
    </source>
</evidence>
<evidence type="ECO:0000259" key="12">
    <source>
        <dbReference type="Pfam" id="PF08546"/>
    </source>
</evidence>
<sequence>MTHIALVGPGAIGGTIATWLSQDSSHTVSVAARTAFDGLEVATPQGVIRASPRVFTRSEEAQIAQWVLVATKAYDSAAAAKWFGALCDDRTHIAVLQNGVEHIERFEPYFPRERILPVMIDCPAERSGPGRIRQRGAIHMVVPESAAGADFVDLFRNLPLDVSQSPDFRTAAWRKLCLNSAGAVSAVTLKPAGIVRHQGVAALMRDIIRECIAVACAEGARLDDSVADTIIDNMRKGPADSINSIHADRLAGRPMEVDARNGVIVRLGRKHGISTPMNSLMVSLLESVQ</sequence>
<evidence type="ECO:0000256" key="10">
    <source>
        <dbReference type="RuleBase" id="RU362068"/>
    </source>
</evidence>
<dbReference type="GO" id="GO:0008677">
    <property type="term" value="F:2-dehydropantoate 2-reductase activity"/>
    <property type="evidence" value="ECO:0007669"/>
    <property type="project" value="UniProtKB-EC"/>
</dbReference>
<proteinExistence type="inferred from homology"/>
<feature type="domain" description="Ketopantoate reductase N-terminal" evidence="11">
    <location>
        <begin position="4"/>
        <end position="143"/>
    </location>
</feature>
<dbReference type="InterPro" id="IPR013752">
    <property type="entry name" value="KPA_reductase"/>
</dbReference>
<evidence type="ECO:0000256" key="8">
    <source>
        <dbReference type="ARBA" id="ARBA00032024"/>
    </source>
</evidence>
<dbReference type="GO" id="GO:0015940">
    <property type="term" value="P:pantothenate biosynthetic process"/>
    <property type="evidence" value="ECO:0007669"/>
    <property type="project" value="UniProtKB-UniPathway"/>
</dbReference>
<comment type="function">
    <text evidence="10">Catalyzes the NADPH-dependent reduction of ketopantoate into pantoic acid.</text>
</comment>
<comment type="similarity">
    <text evidence="2 10">Belongs to the ketopantoate reductase family.</text>
</comment>
<dbReference type="SUPFAM" id="SSF51735">
    <property type="entry name" value="NAD(P)-binding Rossmann-fold domains"/>
    <property type="match status" value="1"/>
</dbReference>
<dbReference type="AlphaFoldDB" id="A0A841HLU9"/>
<accession>A0A841HLU9</accession>
<dbReference type="RefSeq" id="WP_184332383.1">
    <property type="nucleotide sequence ID" value="NZ_JACHHZ010000003.1"/>
</dbReference>
<dbReference type="EMBL" id="JACHHZ010000003">
    <property type="protein sequence ID" value="MBB6093723.1"/>
    <property type="molecule type" value="Genomic_DNA"/>
</dbReference>
<evidence type="ECO:0000256" key="6">
    <source>
        <dbReference type="ARBA" id="ARBA00022857"/>
    </source>
</evidence>
<dbReference type="InterPro" id="IPR008927">
    <property type="entry name" value="6-PGluconate_DH-like_C_sf"/>
</dbReference>
<dbReference type="SUPFAM" id="SSF48179">
    <property type="entry name" value="6-phosphogluconate dehydrogenase C-terminal domain-like"/>
    <property type="match status" value="1"/>
</dbReference>